<dbReference type="EMBL" id="JANEYG010000074">
    <property type="protein sequence ID" value="KAJ8914330.1"/>
    <property type="molecule type" value="Genomic_DNA"/>
</dbReference>
<comment type="caution">
    <text evidence="4">The sequence shown here is derived from an EMBL/GenBank/DDBJ whole genome shotgun (WGS) entry which is preliminary data.</text>
</comment>
<evidence type="ECO:0000259" key="3">
    <source>
        <dbReference type="PROSITE" id="PS50157"/>
    </source>
</evidence>
<organism evidence="4 5">
    <name type="scientific">Exocentrus adspersus</name>
    <dbReference type="NCBI Taxonomy" id="1586481"/>
    <lineage>
        <taxon>Eukaryota</taxon>
        <taxon>Metazoa</taxon>
        <taxon>Ecdysozoa</taxon>
        <taxon>Arthropoda</taxon>
        <taxon>Hexapoda</taxon>
        <taxon>Insecta</taxon>
        <taxon>Pterygota</taxon>
        <taxon>Neoptera</taxon>
        <taxon>Endopterygota</taxon>
        <taxon>Coleoptera</taxon>
        <taxon>Polyphaga</taxon>
        <taxon>Cucujiformia</taxon>
        <taxon>Chrysomeloidea</taxon>
        <taxon>Cerambycidae</taxon>
        <taxon>Lamiinae</taxon>
        <taxon>Acanthocinini</taxon>
        <taxon>Exocentrus</taxon>
    </lineage>
</organism>
<keyword evidence="1" id="KW-0479">Metal-binding</keyword>
<dbReference type="PANTHER" id="PTHR31511:SF12">
    <property type="entry name" value="RHO TERMINATION FACTOR N-TERMINAL DOMAIN-CONTAINING PROTEIN"/>
    <property type="match status" value="1"/>
</dbReference>
<protein>
    <recommendedName>
        <fullName evidence="3">C2H2-type domain-containing protein</fullName>
    </recommendedName>
</protein>
<dbReference type="PANTHER" id="PTHR31511">
    <property type="entry name" value="PROTEIN CBG23764"/>
    <property type="match status" value="1"/>
</dbReference>
<dbReference type="Proteomes" id="UP001159042">
    <property type="component" value="Unassembled WGS sequence"/>
</dbReference>
<dbReference type="GO" id="GO:0008270">
    <property type="term" value="F:zinc ion binding"/>
    <property type="evidence" value="ECO:0007669"/>
    <property type="project" value="UniProtKB-KW"/>
</dbReference>
<evidence type="ECO:0000256" key="2">
    <source>
        <dbReference type="SAM" id="SignalP"/>
    </source>
</evidence>
<evidence type="ECO:0000313" key="5">
    <source>
        <dbReference type="Proteomes" id="UP001159042"/>
    </source>
</evidence>
<dbReference type="PROSITE" id="PS50157">
    <property type="entry name" value="ZINC_FINGER_C2H2_2"/>
    <property type="match status" value="1"/>
</dbReference>
<feature type="signal peptide" evidence="2">
    <location>
        <begin position="1"/>
        <end position="21"/>
    </location>
</feature>
<keyword evidence="1" id="KW-0863">Zinc-finger</keyword>
<reference evidence="4 5" key="1">
    <citation type="journal article" date="2023" name="Insect Mol. Biol.">
        <title>Genome sequencing provides insights into the evolution of gene families encoding plant cell wall-degrading enzymes in longhorned beetles.</title>
        <authorList>
            <person name="Shin N.R."/>
            <person name="Okamura Y."/>
            <person name="Kirsch R."/>
            <person name="Pauchet Y."/>
        </authorList>
    </citation>
    <scope>NUCLEOTIDE SEQUENCE [LARGE SCALE GENOMIC DNA]</scope>
    <source>
        <strain evidence="4">EAD_L_NR</strain>
    </source>
</reference>
<keyword evidence="2" id="KW-0732">Signal</keyword>
<evidence type="ECO:0000313" key="4">
    <source>
        <dbReference type="EMBL" id="KAJ8914330.1"/>
    </source>
</evidence>
<feature type="domain" description="C2H2-type" evidence="3">
    <location>
        <begin position="117"/>
        <end position="144"/>
    </location>
</feature>
<keyword evidence="1" id="KW-0862">Zinc</keyword>
<name>A0AAV8VK21_9CUCU</name>
<gene>
    <name evidence="4" type="ORF">NQ315_011317</name>
</gene>
<accession>A0AAV8VK21</accession>
<proteinExistence type="predicted"/>
<keyword evidence="5" id="KW-1185">Reference proteome</keyword>
<evidence type="ECO:0000256" key="1">
    <source>
        <dbReference type="PROSITE-ProRule" id="PRU00042"/>
    </source>
</evidence>
<dbReference type="AlphaFoldDB" id="A0AAV8VK21"/>
<dbReference type="InterPro" id="IPR013087">
    <property type="entry name" value="Znf_C2H2_type"/>
</dbReference>
<feature type="chain" id="PRO_5043642248" description="C2H2-type domain-containing protein" evidence="2">
    <location>
        <begin position="22"/>
        <end position="259"/>
    </location>
</feature>
<sequence length="259" mass="29972">MIWLALHGLLTLLFSRHKVIELQQVLIHKFPIKLKDIHRFEKMNNISINVFGVETEYKDGKYVTEVVGPLHFAKQRQPTHVNLLLVSDGEGNNHYCLISDLSRLASNQKSKHHGKIYFCDGCLQSFSTINHLKQHEKNDCNQNILKLVNIEKQLPVPFVIYADFECIVKPIQGNEPLDDNPFTVKVAEHEPYSFGFYVKCNFNDQYSKFLSYIVAIAGQVFIEKLDETVLDLYNTHMKHIKEMTITDQQTAEFQRATTC</sequence>